<evidence type="ECO:0000256" key="1">
    <source>
        <dbReference type="ARBA" id="ARBA00008675"/>
    </source>
</evidence>
<dbReference type="Pfam" id="PF26587">
    <property type="entry name" value="AAA_lid_SMAX1"/>
    <property type="match status" value="1"/>
</dbReference>
<evidence type="ECO:0000313" key="8">
    <source>
        <dbReference type="Proteomes" id="UP001443914"/>
    </source>
</evidence>
<keyword evidence="2 5" id="KW-0677">Repeat</keyword>
<dbReference type="InterPro" id="IPR058954">
    <property type="entry name" value="AAA_lid_SMAX1"/>
</dbReference>
<dbReference type="InterPro" id="IPR051650">
    <property type="entry name" value="SL_signaling_regulator"/>
</dbReference>
<dbReference type="PROSITE" id="PS51903">
    <property type="entry name" value="CLP_R"/>
    <property type="match status" value="1"/>
</dbReference>
<dbReference type="InterPro" id="IPR027417">
    <property type="entry name" value="P-loop_NTPase"/>
</dbReference>
<keyword evidence="3" id="KW-0805">Transcription regulation</keyword>
<evidence type="ECO:0000256" key="2">
    <source>
        <dbReference type="ARBA" id="ARBA00022737"/>
    </source>
</evidence>
<protein>
    <recommendedName>
        <fullName evidence="6">Clp R domain-containing protein</fullName>
    </recommendedName>
</protein>
<dbReference type="PANTHER" id="PTHR43572:SF38">
    <property type="entry name" value="PROTEIN SMAX1-LIKE 6"/>
    <property type="match status" value="1"/>
</dbReference>
<dbReference type="Pfam" id="PF23569">
    <property type="entry name" value="NBD_SMAX1"/>
    <property type="match status" value="1"/>
</dbReference>
<dbReference type="Gene3D" id="3.40.50.300">
    <property type="entry name" value="P-loop containing nucleotide triphosphate hydrolases"/>
    <property type="match status" value="1"/>
</dbReference>
<organism evidence="7 8">
    <name type="scientific">Saponaria officinalis</name>
    <name type="common">Common soapwort</name>
    <name type="synonym">Lychnis saponaria</name>
    <dbReference type="NCBI Taxonomy" id="3572"/>
    <lineage>
        <taxon>Eukaryota</taxon>
        <taxon>Viridiplantae</taxon>
        <taxon>Streptophyta</taxon>
        <taxon>Embryophyta</taxon>
        <taxon>Tracheophyta</taxon>
        <taxon>Spermatophyta</taxon>
        <taxon>Magnoliopsida</taxon>
        <taxon>eudicotyledons</taxon>
        <taxon>Gunneridae</taxon>
        <taxon>Pentapetalae</taxon>
        <taxon>Caryophyllales</taxon>
        <taxon>Caryophyllaceae</taxon>
        <taxon>Caryophylleae</taxon>
        <taxon>Saponaria</taxon>
    </lineage>
</organism>
<evidence type="ECO:0000313" key="7">
    <source>
        <dbReference type="EMBL" id="KAK9700011.1"/>
    </source>
</evidence>
<sequence>MPTPVKTAKQCLNTEAGHALDEAVKVARGRNHPQTTSLHAVSSFLSQTPSQLKQACIKARNAAFYNMKVQLKALEFCLCVSLDRLPVSQHCMDEPHVSNSLMAAIKRSQANQRRHPDCVVAVDSNHGMKIGHFHDQNFGSISSCSSVKVDLKHLIVSILDDPIVSRVFNDAGFSSFDVKLAVLNPFQGLYRYPDPGFSRVRFPFSESWDVDVDGEYRRVVDLLRRKKGRNPLLVGVCAYEVLKGFVEVLERKKLGVLPVDMYGINVVSIEEELSKFVTAKLSYDAMEWRFKEVGLMVEQCLGPGLMVNVGNVKCFLEKNEGCEMNDVTFVVKKLAKLLEIHGGRVWIIGSVANDQTYMEFLSRFPLIDKDWDLQPLPVTSIKSPVGDSGFKSSLMGSFVPLGGFFSTPNSKGAFNSSYQSDSRYTRFDGKVPQDVTALPKKVEVASVADLGADCTSDHLKAKRGAMLLGGTATNLQRNSEDVCQCMNHNLPSTNPDSFKPPTKVTTRYNLNSCITGSCCQQRDCGKINACTSIDVDKQVTSQSSKQVCLGSLTNDNFLSKLSGISGVDDSLTSPLSGIPVLTDLGLDLFSRVSKQQKKINVNVDDACHSALNFSGHTANNFKALFNTLFGRVGRQSDALGVVSQIVSQSWISNGTHQRGGLRGNIWLNFIGPDVFGQRKTALALSEVLYGSKKYFIHVNLCSENVGQREKVFGFLNTSHRRSRDKTIVDHIAEELRNTPFSVVLLENAHFSDPVAQNSLLQAIKTGKFPDSYGREVTLTNRVFILTSRIAEDSSTSSSTEKPSTFSEAKMARAKGLPLQLVIKNASDDKFRQNSFTLSQEKNTRNHLFLCKRKLDNSVDQVKRPQKGRSMSLDLNLPAEITEDDCMVWDLVGQSSNKIEPVPQTESNIEPCHTDTNRGYEFNNALSWLDELSDDDGVDKTLVKVVFAPFDYDTLVAKVLKLIHSIFCKVIDSKCLLEIEPRAMDQIIAAACSSSNADKEVEDWIEQVLSLSFSEAQKTYQLTSHSTVILATCADNALCADDRVVGVYLPSKVTVT</sequence>
<dbReference type="InterPro" id="IPR004176">
    <property type="entry name" value="Clp_R_N"/>
</dbReference>
<dbReference type="InterPro" id="IPR036628">
    <property type="entry name" value="Clp_N_dom_sf"/>
</dbReference>
<dbReference type="Proteomes" id="UP001443914">
    <property type="component" value="Unassembled WGS sequence"/>
</dbReference>
<dbReference type="EMBL" id="JBDFQZ010000008">
    <property type="protein sequence ID" value="KAK9700011.1"/>
    <property type="molecule type" value="Genomic_DNA"/>
</dbReference>
<keyword evidence="8" id="KW-1185">Reference proteome</keyword>
<dbReference type="InterPro" id="IPR003959">
    <property type="entry name" value="ATPase_AAA_core"/>
</dbReference>
<evidence type="ECO:0000256" key="4">
    <source>
        <dbReference type="ARBA" id="ARBA00023163"/>
    </source>
</evidence>
<dbReference type="GO" id="GO:0005524">
    <property type="term" value="F:ATP binding"/>
    <property type="evidence" value="ECO:0007669"/>
    <property type="project" value="InterPro"/>
</dbReference>
<reference evidence="7" key="1">
    <citation type="submission" date="2024-03" db="EMBL/GenBank/DDBJ databases">
        <title>WGS assembly of Saponaria officinalis var. Norfolk2.</title>
        <authorList>
            <person name="Jenkins J."/>
            <person name="Shu S."/>
            <person name="Grimwood J."/>
            <person name="Barry K."/>
            <person name="Goodstein D."/>
            <person name="Schmutz J."/>
            <person name="Leebens-Mack J."/>
            <person name="Osbourn A."/>
        </authorList>
    </citation>
    <scope>NUCLEOTIDE SEQUENCE [LARGE SCALE GENOMIC DNA]</scope>
    <source>
        <strain evidence="7">JIC</strain>
    </source>
</reference>
<gene>
    <name evidence="7" type="ORF">RND81_08G211000</name>
</gene>
<evidence type="ECO:0000256" key="5">
    <source>
        <dbReference type="PROSITE-ProRule" id="PRU01251"/>
    </source>
</evidence>
<dbReference type="InterPro" id="IPR058680">
    <property type="entry name" value="NBD_SMAX1-like"/>
</dbReference>
<dbReference type="SUPFAM" id="SSF52540">
    <property type="entry name" value="P-loop containing nucleoside triphosphate hydrolases"/>
    <property type="match status" value="1"/>
</dbReference>
<dbReference type="Pfam" id="PF07724">
    <property type="entry name" value="AAA_2"/>
    <property type="match status" value="1"/>
</dbReference>
<dbReference type="SUPFAM" id="SSF81923">
    <property type="entry name" value="Double Clp-N motif"/>
    <property type="match status" value="1"/>
</dbReference>
<accession>A0AAW1JB29</accession>
<dbReference type="PANTHER" id="PTHR43572">
    <property type="entry name" value="CHAPERONE PROTEIN CLPD, CHLOROPLASTIC"/>
    <property type="match status" value="1"/>
</dbReference>
<name>A0AAW1JB29_SAPOF</name>
<keyword evidence="4" id="KW-0804">Transcription</keyword>
<dbReference type="AlphaFoldDB" id="A0AAW1JB29"/>
<comment type="similarity">
    <text evidence="1">Belongs to the ClpA/ClpB family.</text>
</comment>
<dbReference type="Gene3D" id="1.10.1780.10">
    <property type="entry name" value="Clp, N-terminal domain"/>
    <property type="match status" value="1"/>
</dbReference>
<feature type="domain" description="Clp R" evidence="6">
    <location>
        <begin position="7"/>
        <end position="188"/>
    </location>
</feature>
<dbReference type="GO" id="GO:0016887">
    <property type="term" value="F:ATP hydrolysis activity"/>
    <property type="evidence" value="ECO:0007669"/>
    <property type="project" value="InterPro"/>
</dbReference>
<evidence type="ECO:0000259" key="6">
    <source>
        <dbReference type="PROSITE" id="PS51903"/>
    </source>
</evidence>
<comment type="caution">
    <text evidence="7">The sequence shown here is derived from an EMBL/GenBank/DDBJ whole genome shotgun (WGS) entry which is preliminary data.</text>
</comment>
<evidence type="ECO:0000256" key="3">
    <source>
        <dbReference type="ARBA" id="ARBA00023015"/>
    </source>
</evidence>
<proteinExistence type="inferred from homology"/>